<keyword evidence="1" id="KW-0808">Transferase</keyword>
<protein>
    <submittedName>
        <fullName evidence="3">ATP-binding protein</fullName>
    </submittedName>
</protein>
<reference evidence="3 4" key="1">
    <citation type="submission" date="2020-03" db="EMBL/GenBank/DDBJ databases">
        <title>Metabolic flexibility allows generalist bacteria to become dominant in a frequently disturbed ecosystem.</title>
        <authorList>
            <person name="Chen Y.-J."/>
            <person name="Leung P.M."/>
            <person name="Bay S.K."/>
            <person name="Hugenholtz P."/>
            <person name="Kessler A.J."/>
            <person name="Shelley G."/>
            <person name="Waite D.W."/>
            <person name="Cook P.L."/>
            <person name="Greening C."/>
        </authorList>
    </citation>
    <scope>NUCLEOTIDE SEQUENCE [LARGE SCALE GENOMIC DNA]</scope>
    <source>
        <strain evidence="3">SS_bin_28</strain>
    </source>
</reference>
<keyword evidence="1" id="KW-0418">Kinase</keyword>
<accession>A0A7Y2H374</accession>
<dbReference type="CDD" id="cd16936">
    <property type="entry name" value="HATPase_RsbW-like"/>
    <property type="match status" value="1"/>
</dbReference>
<keyword evidence="1" id="KW-0723">Serine/threonine-protein kinase</keyword>
<dbReference type="PANTHER" id="PTHR35526">
    <property type="entry name" value="ANTI-SIGMA-F FACTOR RSBW-RELATED"/>
    <property type="match status" value="1"/>
</dbReference>
<organism evidence="3 4">
    <name type="scientific">Eiseniibacteriota bacterium</name>
    <dbReference type="NCBI Taxonomy" id="2212470"/>
    <lineage>
        <taxon>Bacteria</taxon>
        <taxon>Candidatus Eiseniibacteriota</taxon>
    </lineage>
</organism>
<dbReference type="GO" id="GO:0004674">
    <property type="term" value="F:protein serine/threonine kinase activity"/>
    <property type="evidence" value="ECO:0007669"/>
    <property type="project" value="UniProtKB-KW"/>
</dbReference>
<dbReference type="InterPro" id="IPR003594">
    <property type="entry name" value="HATPase_dom"/>
</dbReference>
<dbReference type="Pfam" id="PF13581">
    <property type="entry name" value="HATPase_c_2"/>
    <property type="match status" value="1"/>
</dbReference>
<name>A0A7Y2H374_UNCEI</name>
<comment type="caution">
    <text evidence="3">The sequence shown here is derived from an EMBL/GenBank/DDBJ whole genome shotgun (WGS) entry which is preliminary data.</text>
</comment>
<dbReference type="Gene3D" id="3.30.565.10">
    <property type="entry name" value="Histidine kinase-like ATPase, C-terminal domain"/>
    <property type="match status" value="1"/>
</dbReference>
<evidence type="ECO:0000256" key="1">
    <source>
        <dbReference type="ARBA" id="ARBA00022527"/>
    </source>
</evidence>
<dbReference type="InterPro" id="IPR050267">
    <property type="entry name" value="Anti-sigma-factor_SerPK"/>
</dbReference>
<proteinExistence type="predicted"/>
<evidence type="ECO:0000313" key="4">
    <source>
        <dbReference type="Proteomes" id="UP000547674"/>
    </source>
</evidence>
<dbReference type="GO" id="GO:0005524">
    <property type="term" value="F:ATP binding"/>
    <property type="evidence" value="ECO:0007669"/>
    <property type="project" value="UniProtKB-KW"/>
</dbReference>
<dbReference type="Proteomes" id="UP000547674">
    <property type="component" value="Unassembled WGS sequence"/>
</dbReference>
<feature type="domain" description="Histidine kinase/HSP90-like ATPase" evidence="2">
    <location>
        <begin position="5"/>
        <end position="130"/>
    </location>
</feature>
<gene>
    <name evidence="3" type="ORF">HKN21_11780</name>
</gene>
<dbReference type="AlphaFoldDB" id="A0A7Y2H374"/>
<keyword evidence="3" id="KW-0067">ATP-binding</keyword>
<dbReference type="InterPro" id="IPR036890">
    <property type="entry name" value="HATPase_C_sf"/>
</dbReference>
<evidence type="ECO:0000313" key="3">
    <source>
        <dbReference type="EMBL" id="NNF07433.1"/>
    </source>
</evidence>
<dbReference type="SUPFAM" id="SSF55874">
    <property type="entry name" value="ATPase domain of HSP90 chaperone/DNA topoisomerase II/histidine kinase"/>
    <property type="match status" value="1"/>
</dbReference>
<keyword evidence="3" id="KW-0547">Nucleotide-binding</keyword>
<dbReference type="EMBL" id="JABDJR010000476">
    <property type="protein sequence ID" value="NNF07433.1"/>
    <property type="molecule type" value="Genomic_DNA"/>
</dbReference>
<evidence type="ECO:0000259" key="2">
    <source>
        <dbReference type="Pfam" id="PF13581"/>
    </source>
</evidence>
<sequence>MQREFPRDIAALQEIFEFVQDRFKAAGLDSSLSFDADLIIEELFTNMVKYNKDGSHPIQITLEVVPTQMTIQLCDRNVDPFDMTQAPDVDTSASGSERTPGGLGIHFVRQIADKFSYDYKNRTSCITVVKRLEDSDV</sequence>